<dbReference type="Gene3D" id="3.40.50.1440">
    <property type="entry name" value="Tubulin/FtsZ, GTPase domain"/>
    <property type="match status" value="1"/>
</dbReference>
<dbReference type="HOGENOM" id="CLU_022511_1_0_1"/>
<accession>B4MB04</accession>
<dbReference type="PANTHER" id="PTHR13391:SF0">
    <property type="entry name" value="PROTEIN MISATO HOMOLOG 1"/>
    <property type="match status" value="1"/>
</dbReference>
<keyword evidence="7" id="KW-1185">Reference proteome</keyword>
<organism evidence="6 7">
    <name type="scientific">Drosophila virilis</name>
    <name type="common">Fruit fly</name>
    <dbReference type="NCBI Taxonomy" id="7244"/>
    <lineage>
        <taxon>Eukaryota</taxon>
        <taxon>Metazoa</taxon>
        <taxon>Ecdysozoa</taxon>
        <taxon>Arthropoda</taxon>
        <taxon>Hexapoda</taxon>
        <taxon>Insecta</taxon>
        <taxon>Pterygota</taxon>
        <taxon>Neoptera</taxon>
        <taxon>Endopterygota</taxon>
        <taxon>Diptera</taxon>
        <taxon>Brachycera</taxon>
        <taxon>Muscomorpha</taxon>
        <taxon>Ephydroidea</taxon>
        <taxon>Drosophilidae</taxon>
        <taxon>Drosophila</taxon>
    </lineage>
</organism>
<evidence type="ECO:0000256" key="1">
    <source>
        <dbReference type="ARBA" id="ARBA00004173"/>
    </source>
</evidence>
<evidence type="ECO:0000259" key="4">
    <source>
        <dbReference type="Pfam" id="PF10644"/>
    </source>
</evidence>
<dbReference type="OrthoDB" id="271881at2759"/>
<comment type="subcellular location">
    <subcellularLocation>
        <location evidence="1">Mitochondrion</location>
    </subcellularLocation>
</comment>
<dbReference type="KEGG" id="dvi:6634694"/>
<dbReference type="EMBL" id="CH940655">
    <property type="protein sequence ID" value="EDW66413.1"/>
    <property type="molecule type" value="Genomic_DNA"/>
</dbReference>
<dbReference type="FunCoup" id="B4MB04">
    <property type="interactions" value="1162"/>
</dbReference>
<dbReference type="Proteomes" id="UP000008792">
    <property type="component" value="Unassembled WGS sequence"/>
</dbReference>
<dbReference type="OMA" id="RMAAYGC"/>
<reference evidence="6 7" key="1">
    <citation type="journal article" date="2007" name="Nature">
        <title>Evolution of genes and genomes on the Drosophila phylogeny.</title>
        <authorList>
            <consortium name="Drosophila 12 Genomes Consortium"/>
            <person name="Clark A.G."/>
            <person name="Eisen M.B."/>
            <person name="Smith D.R."/>
            <person name="Bergman C.M."/>
            <person name="Oliver B."/>
            <person name="Markow T.A."/>
            <person name="Kaufman T.C."/>
            <person name="Kellis M."/>
            <person name="Gelbart W."/>
            <person name="Iyer V.N."/>
            <person name="Pollard D.A."/>
            <person name="Sackton T.B."/>
            <person name="Larracuente A.M."/>
            <person name="Singh N.D."/>
            <person name="Abad J.P."/>
            <person name="Abt D.N."/>
            <person name="Adryan B."/>
            <person name="Aguade M."/>
            <person name="Akashi H."/>
            <person name="Anderson W.W."/>
            <person name="Aquadro C.F."/>
            <person name="Ardell D.H."/>
            <person name="Arguello R."/>
            <person name="Artieri C.G."/>
            <person name="Barbash D.A."/>
            <person name="Barker D."/>
            <person name="Barsanti P."/>
            <person name="Batterham P."/>
            <person name="Batzoglou S."/>
            <person name="Begun D."/>
            <person name="Bhutkar A."/>
            <person name="Blanco E."/>
            <person name="Bosak S.A."/>
            <person name="Bradley R.K."/>
            <person name="Brand A.D."/>
            <person name="Brent M.R."/>
            <person name="Brooks A.N."/>
            <person name="Brown R.H."/>
            <person name="Butlin R.K."/>
            <person name="Caggese C."/>
            <person name="Calvi B.R."/>
            <person name="Bernardo de Carvalho A."/>
            <person name="Caspi A."/>
            <person name="Castrezana S."/>
            <person name="Celniker S.E."/>
            <person name="Chang J.L."/>
            <person name="Chapple C."/>
            <person name="Chatterji S."/>
            <person name="Chinwalla A."/>
            <person name="Civetta A."/>
            <person name="Clifton S.W."/>
            <person name="Comeron J.M."/>
            <person name="Costello J.C."/>
            <person name="Coyne J.A."/>
            <person name="Daub J."/>
            <person name="David R.G."/>
            <person name="Delcher A.L."/>
            <person name="Delehaunty K."/>
            <person name="Do C.B."/>
            <person name="Ebling H."/>
            <person name="Edwards K."/>
            <person name="Eickbush T."/>
            <person name="Evans J.D."/>
            <person name="Filipski A."/>
            <person name="Findeiss S."/>
            <person name="Freyhult E."/>
            <person name="Fulton L."/>
            <person name="Fulton R."/>
            <person name="Garcia A.C."/>
            <person name="Gardiner A."/>
            <person name="Garfield D.A."/>
            <person name="Garvin B.E."/>
            <person name="Gibson G."/>
            <person name="Gilbert D."/>
            <person name="Gnerre S."/>
            <person name="Godfrey J."/>
            <person name="Good R."/>
            <person name="Gotea V."/>
            <person name="Gravely B."/>
            <person name="Greenberg A.J."/>
            <person name="Griffiths-Jones S."/>
            <person name="Gross S."/>
            <person name="Guigo R."/>
            <person name="Gustafson E.A."/>
            <person name="Haerty W."/>
            <person name="Hahn M.W."/>
            <person name="Halligan D.L."/>
            <person name="Halpern A.L."/>
            <person name="Halter G.M."/>
            <person name="Han M.V."/>
            <person name="Heger A."/>
            <person name="Hillier L."/>
            <person name="Hinrichs A.S."/>
            <person name="Holmes I."/>
            <person name="Hoskins R.A."/>
            <person name="Hubisz M.J."/>
            <person name="Hultmark D."/>
            <person name="Huntley M.A."/>
            <person name="Jaffe D.B."/>
            <person name="Jagadeeshan S."/>
            <person name="Jeck W.R."/>
            <person name="Johnson J."/>
            <person name="Jones C.D."/>
            <person name="Jordan W.C."/>
            <person name="Karpen G.H."/>
            <person name="Kataoka E."/>
            <person name="Keightley P.D."/>
            <person name="Kheradpour P."/>
            <person name="Kirkness E.F."/>
            <person name="Koerich L.B."/>
            <person name="Kristiansen K."/>
            <person name="Kudrna D."/>
            <person name="Kulathinal R.J."/>
            <person name="Kumar S."/>
            <person name="Kwok R."/>
            <person name="Lander E."/>
            <person name="Langley C.H."/>
            <person name="Lapoint R."/>
            <person name="Lazzaro B.P."/>
            <person name="Lee S.J."/>
            <person name="Levesque L."/>
            <person name="Li R."/>
            <person name="Lin C.F."/>
            <person name="Lin M.F."/>
            <person name="Lindblad-Toh K."/>
            <person name="Llopart A."/>
            <person name="Long M."/>
            <person name="Low L."/>
            <person name="Lozovsky E."/>
            <person name="Lu J."/>
            <person name="Luo M."/>
            <person name="Machado C.A."/>
            <person name="Makalowski W."/>
            <person name="Marzo M."/>
            <person name="Matsuda M."/>
            <person name="Matzkin L."/>
            <person name="McAllister B."/>
            <person name="McBride C.S."/>
            <person name="McKernan B."/>
            <person name="McKernan K."/>
            <person name="Mendez-Lago M."/>
            <person name="Minx P."/>
            <person name="Mollenhauer M.U."/>
            <person name="Montooth K."/>
            <person name="Mount S.M."/>
            <person name="Mu X."/>
            <person name="Myers E."/>
            <person name="Negre B."/>
            <person name="Newfeld S."/>
            <person name="Nielsen R."/>
            <person name="Noor M.A."/>
            <person name="O'Grady P."/>
            <person name="Pachter L."/>
            <person name="Papaceit M."/>
            <person name="Parisi M.J."/>
            <person name="Parisi M."/>
            <person name="Parts L."/>
            <person name="Pedersen J.S."/>
            <person name="Pesole G."/>
            <person name="Phillippy A.M."/>
            <person name="Ponting C.P."/>
            <person name="Pop M."/>
            <person name="Porcelli D."/>
            <person name="Powell J.R."/>
            <person name="Prohaska S."/>
            <person name="Pruitt K."/>
            <person name="Puig M."/>
            <person name="Quesneville H."/>
            <person name="Ram K.R."/>
            <person name="Rand D."/>
            <person name="Rasmussen M.D."/>
            <person name="Reed L.K."/>
            <person name="Reenan R."/>
            <person name="Reily A."/>
            <person name="Remington K.A."/>
            <person name="Rieger T.T."/>
            <person name="Ritchie M.G."/>
            <person name="Robin C."/>
            <person name="Rogers Y.H."/>
            <person name="Rohde C."/>
            <person name="Rozas J."/>
            <person name="Rubenfield M.J."/>
            <person name="Ruiz A."/>
            <person name="Russo S."/>
            <person name="Salzberg S.L."/>
            <person name="Sanchez-Gracia A."/>
            <person name="Saranga D.J."/>
            <person name="Sato H."/>
            <person name="Schaeffer S.W."/>
            <person name="Schatz M.C."/>
            <person name="Schlenke T."/>
            <person name="Schwartz R."/>
            <person name="Segarra C."/>
            <person name="Singh R.S."/>
            <person name="Sirot L."/>
            <person name="Sirota M."/>
            <person name="Sisneros N.B."/>
            <person name="Smith C.D."/>
            <person name="Smith T.F."/>
            <person name="Spieth J."/>
            <person name="Stage D.E."/>
            <person name="Stark A."/>
            <person name="Stephan W."/>
            <person name="Strausberg R.L."/>
            <person name="Strempel S."/>
            <person name="Sturgill D."/>
            <person name="Sutton G."/>
            <person name="Sutton G.G."/>
            <person name="Tao W."/>
            <person name="Teichmann S."/>
            <person name="Tobari Y.N."/>
            <person name="Tomimura Y."/>
            <person name="Tsolas J.M."/>
            <person name="Valente V.L."/>
            <person name="Venter E."/>
            <person name="Venter J.C."/>
            <person name="Vicario S."/>
            <person name="Vieira F.G."/>
            <person name="Vilella A.J."/>
            <person name="Villasante A."/>
            <person name="Walenz B."/>
            <person name="Wang J."/>
            <person name="Wasserman M."/>
            <person name="Watts T."/>
            <person name="Wilson D."/>
            <person name="Wilson R.K."/>
            <person name="Wing R.A."/>
            <person name="Wolfner M.F."/>
            <person name="Wong A."/>
            <person name="Wong G.K."/>
            <person name="Wu C.I."/>
            <person name="Wu G."/>
            <person name="Yamamoto D."/>
            <person name="Yang H.P."/>
            <person name="Yang S.P."/>
            <person name="Yorke J.A."/>
            <person name="Yoshida K."/>
            <person name="Zdobnov E."/>
            <person name="Zhang P."/>
            <person name="Zhang Y."/>
            <person name="Zimin A.V."/>
            <person name="Baldwin J."/>
            <person name="Abdouelleil A."/>
            <person name="Abdulkadir J."/>
            <person name="Abebe A."/>
            <person name="Abera B."/>
            <person name="Abreu J."/>
            <person name="Acer S.C."/>
            <person name="Aftuck L."/>
            <person name="Alexander A."/>
            <person name="An P."/>
            <person name="Anderson E."/>
            <person name="Anderson S."/>
            <person name="Arachi H."/>
            <person name="Azer M."/>
            <person name="Bachantsang P."/>
            <person name="Barry A."/>
            <person name="Bayul T."/>
            <person name="Berlin A."/>
            <person name="Bessette D."/>
            <person name="Bloom T."/>
            <person name="Blye J."/>
            <person name="Boguslavskiy L."/>
            <person name="Bonnet C."/>
            <person name="Boukhgalter B."/>
            <person name="Bourzgui I."/>
            <person name="Brown A."/>
            <person name="Cahill P."/>
            <person name="Channer S."/>
            <person name="Cheshatsang Y."/>
            <person name="Chuda L."/>
            <person name="Citroen M."/>
            <person name="Collymore A."/>
            <person name="Cooke P."/>
            <person name="Costello M."/>
            <person name="D'Aco K."/>
            <person name="Daza R."/>
            <person name="De Haan G."/>
            <person name="DeGray S."/>
            <person name="DeMaso C."/>
            <person name="Dhargay N."/>
            <person name="Dooley K."/>
            <person name="Dooley E."/>
            <person name="Doricent M."/>
            <person name="Dorje P."/>
            <person name="Dorjee K."/>
            <person name="Dupes A."/>
            <person name="Elong R."/>
            <person name="Falk J."/>
            <person name="Farina A."/>
            <person name="Faro S."/>
            <person name="Ferguson D."/>
            <person name="Fisher S."/>
            <person name="Foley C.D."/>
            <person name="Franke A."/>
            <person name="Friedrich D."/>
            <person name="Gadbois L."/>
            <person name="Gearin G."/>
            <person name="Gearin C.R."/>
            <person name="Giannoukos G."/>
            <person name="Goode T."/>
            <person name="Graham J."/>
            <person name="Grandbois E."/>
            <person name="Grewal S."/>
            <person name="Gyaltsen K."/>
            <person name="Hafez N."/>
            <person name="Hagos B."/>
            <person name="Hall J."/>
            <person name="Henson C."/>
            <person name="Hollinger A."/>
            <person name="Honan T."/>
            <person name="Huard M.D."/>
            <person name="Hughes L."/>
            <person name="Hurhula B."/>
            <person name="Husby M.E."/>
            <person name="Kamat A."/>
            <person name="Kanga B."/>
            <person name="Kashin S."/>
            <person name="Khazanovich D."/>
            <person name="Kisner P."/>
            <person name="Lance K."/>
            <person name="Lara M."/>
            <person name="Lee W."/>
            <person name="Lennon N."/>
            <person name="Letendre F."/>
            <person name="LeVine R."/>
            <person name="Lipovsky A."/>
            <person name="Liu X."/>
            <person name="Liu J."/>
            <person name="Liu S."/>
            <person name="Lokyitsang T."/>
            <person name="Lokyitsang Y."/>
            <person name="Lubonja R."/>
            <person name="Lui A."/>
            <person name="MacDonald P."/>
            <person name="Magnisalis V."/>
            <person name="Maru K."/>
            <person name="Matthews C."/>
            <person name="McCusker W."/>
            <person name="McDonough S."/>
            <person name="Mehta T."/>
            <person name="Meldrim J."/>
            <person name="Meneus L."/>
            <person name="Mihai O."/>
            <person name="Mihalev A."/>
            <person name="Mihova T."/>
            <person name="Mittelman R."/>
            <person name="Mlenga V."/>
            <person name="Montmayeur A."/>
            <person name="Mulrain L."/>
            <person name="Navidi A."/>
            <person name="Naylor J."/>
            <person name="Negash T."/>
            <person name="Nguyen T."/>
            <person name="Nguyen N."/>
            <person name="Nicol R."/>
            <person name="Norbu C."/>
            <person name="Norbu N."/>
            <person name="Novod N."/>
            <person name="O'Neill B."/>
            <person name="Osman S."/>
            <person name="Markiewicz E."/>
            <person name="Oyono O.L."/>
            <person name="Patti C."/>
            <person name="Phunkhang P."/>
            <person name="Pierre F."/>
            <person name="Priest M."/>
            <person name="Raghuraman S."/>
            <person name="Rege F."/>
            <person name="Reyes R."/>
            <person name="Rise C."/>
            <person name="Rogov P."/>
            <person name="Ross K."/>
            <person name="Ryan E."/>
            <person name="Settipalli S."/>
            <person name="Shea T."/>
            <person name="Sherpa N."/>
            <person name="Shi L."/>
            <person name="Shih D."/>
            <person name="Sparrow T."/>
            <person name="Spaulding J."/>
            <person name="Stalker J."/>
            <person name="Stange-Thomann N."/>
            <person name="Stavropoulos S."/>
            <person name="Stone C."/>
            <person name="Strader C."/>
            <person name="Tesfaye S."/>
            <person name="Thomson T."/>
            <person name="Thoulutsang Y."/>
            <person name="Thoulutsang D."/>
            <person name="Topham K."/>
            <person name="Topping I."/>
            <person name="Tsamla T."/>
            <person name="Vassiliev H."/>
            <person name="Vo A."/>
            <person name="Wangchuk T."/>
            <person name="Wangdi T."/>
            <person name="Weiand M."/>
            <person name="Wilkinson J."/>
            <person name="Wilson A."/>
            <person name="Yadav S."/>
            <person name="Young G."/>
            <person name="Yu Q."/>
            <person name="Zembek L."/>
            <person name="Zhong D."/>
            <person name="Zimmer A."/>
            <person name="Zwirko Z."/>
            <person name="Jaffe D.B."/>
            <person name="Alvarez P."/>
            <person name="Brockman W."/>
            <person name="Butler J."/>
            <person name="Chin C."/>
            <person name="Gnerre S."/>
            <person name="Grabherr M."/>
            <person name="Kleber M."/>
            <person name="Mauceli E."/>
            <person name="MacCallum I."/>
        </authorList>
    </citation>
    <scope>NUCLEOTIDE SEQUENCE [LARGE SCALE GENOMIC DNA]</scope>
    <source>
        <strain evidence="7">Tucson 15010-1051.87</strain>
    </source>
</reference>
<name>B4MB04_DROVI</name>
<dbReference type="AlphaFoldDB" id="B4MB04"/>
<dbReference type="InterPro" id="IPR029209">
    <property type="entry name" value="DML1/Misato_tubulin"/>
</dbReference>
<dbReference type="PhylomeDB" id="B4MB04"/>
<evidence type="ECO:0000259" key="5">
    <source>
        <dbReference type="Pfam" id="PF14881"/>
    </source>
</evidence>
<dbReference type="SUPFAM" id="SSF52490">
    <property type="entry name" value="Tubulin nucleotide-binding domain-like"/>
    <property type="match status" value="1"/>
</dbReference>
<evidence type="ECO:0000313" key="7">
    <source>
        <dbReference type="Proteomes" id="UP000008792"/>
    </source>
</evidence>
<keyword evidence="3" id="KW-0496">Mitochondrion</keyword>
<dbReference type="GO" id="GO:0007005">
    <property type="term" value="P:mitochondrion organization"/>
    <property type="evidence" value="ECO:0007669"/>
    <property type="project" value="InterPro"/>
</dbReference>
<dbReference type="InParanoid" id="B4MB04"/>
<dbReference type="InterPro" id="IPR019605">
    <property type="entry name" value="Misato_II_tubulin-like"/>
</dbReference>
<dbReference type="eggNOG" id="KOG2530">
    <property type="taxonomic scope" value="Eukaryota"/>
</dbReference>
<dbReference type="InterPro" id="IPR036525">
    <property type="entry name" value="Tubulin/FtsZ_GTPase_sf"/>
</dbReference>
<evidence type="ECO:0000256" key="2">
    <source>
        <dbReference type="ARBA" id="ARBA00008507"/>
    </source>
</evidence>
<evidence type="ECO:0000256" key="3">
    <source>
        <dbReference type="ARBA" id="ARBA00023128"/>
    </source>
</evidence>
<feature type="domain" description="DML1/Misato tubulin" evidence="5">
    <location>
        <begin position="156"/>
        <end position="345"/>
    </location>
</feature>
<gene>
    <name evidence="6" type="primary">Dvir\GJ16019</name>
    <name evidence="6" type="ORF">Dvir_GJ16019</name>
</gene>
<protein>
    <submittedName>
        <fullName evidence="6">Uncharacterized protein, isoform A</fullName>
    </submittedName>
</protein>
<evidence type="ECO:0000313" key="6">
    <source>
        <dbReference type="EMBL" id="EDW66413.1"/>
    </source>
</evidence>
<comment type="similarity">
    <text evidence="2">Belongs to the misato family.</text>
</comment>
<feature type="domain" description="Misato Segment II tubulin-like" evidence="4">
    <location>
        <begin position="5"/>
        <end position="139"/>
    </location>
</feature>
<dbReference type="STRING" id="7244.B4MB04"/>
<dbReference type="CDD" id="cd06060">
    <property type="entry name" value="misato"/>
    <property type="match status" value="1"/>
</dbReference>
<dbReference type="Pfam" id="PF14881">
    <property type="entry name" value="Tubulin_3"/>
    <property type="match status" value="1"/>
</dbReference>
<dbReference type="PANTHER" id="PTHR13391">
    <property type="entry name" value="MITOCHONDRIAL DISTRIBUTION REGULATOR MISATO"/>
    <property type="match status" value="1"/>
</dbReference>
<sequence>MDHTREILTFQFGTYANYVGAHFWNQQEANFVYDQENGGNVAEEQLPHNDILYREGRNDQKQTTYTPRMLSVDLAGTLGHLPVVGELYGNFLQLADEQNADEIQKVKELAEQNKLSTHGELDVRKQPAATLSEYQQDLLKGAVNTHDKDYNLAGTCNSWADYLYARYHPRSFNLLHGLVRQPDVQVLGTHAAGVELWQSVSFNEDFCDRIRMYAEECDGLQGFQLLFDIDDGFSGLASKCLEHLNDEYSRASFVLPLHYPRNIAYAQADPRTAHGIRVANSVLSYYHLSEQANMFTPLSTLETIWRNNTLQSRRLPGLHWQPDNLYQSSAVLAAYLDTVTLGYRLRQTPETLLRFCDRVCPSGRKMTAAALALPLGMQQEQDLIDYLDQGASGSLFTQLTPGCEPGNSHIVQSVVARGIPHARLKRPLELAGPQLRMSAYKCDSVSQMLQLYYQCAYHGSLTHAAATPLPLKTQLPFPYEIFETRVAADGFMLPGEAQREPKSRVASAPALAAIQNSSKLGEHLDALHGQTHRVQVAKLQGYSQSGFERDEYETALDKLLEFRDNYEDSQYL</sequence>
<dbReference type="InterPro" id="IPR049942">
    <property type="entry name" value="DML1/Misato"/>
</dbReference>
<dbReference type="GO" id="GO:0005739">
    <property type="term" value="C:mitochondrion"/>
    <property type="evidence" value="ECO:0007669"/>
    <property type="project" value="UniProtKB-SubCell"/>
</dbReference>
<proteinExistence type="inferred from homology"/>
<dbReference type="Pfam" id="PF10644">
    <property type="entry name" value="Misat_Tub_SegII"/>
    <property type="match status" value="1"/>
</dbReference>